<evidence type="ECO:0000313" key="4">
    <source>
        <dbReference type="Proteomes" id="UP000019143"/>
    </source>
</evidence>
<feature type="domain" description="Large polyvalent protein-associated" evidence="2">
    <location>
        <begin position="624"/>
        <end position="713"/>
    </location>
</feature>
<dbReference type="Pfam" id="PF18821">
    <property type="entry name" value="LPD7"/>
    <property type="match status" value="1"/>
</dbReference>
<feature type="region of interest" description="Disordered" evidence="1">
    <location>
        <begin position="348"/>
        <end position="375"/>
    </location>
</feature>
<reference evidence="3 4" key="1">
    <citation type="submission" date="2014-01" db="EMBL/GenBank/DDBJ databases">
        <title>Genome sequence and analysis of Xanthomonas arboricola pv. pruni.</title>
        <authorList>
            <person name="Fujikawa T."/>
            <person name="Nakazono-Nagaoka E."/>
        </authorList>
    </citation>
    <scope>NUCLEOTIDE SEQUENCE [LARGE SCALE GENOMIC DNA]</scope>
    <source>
        <strain evidence="4">MAFF 311562</strain>
    </source>
</reference>
<organism evidence="3 4">
    <name type="scientific">Xanthomonas arboricola pv. pruni str. MAFF 311562</name>
    <dbReference type="NCBI Taxonomy" id="1414836"/>
    <lineage>
        <taxon>Bacteria</taxon>
        <taxon>Pseudomonadati</taxon>
        <taxon>Pseudomonadota</taxon>
        <taxon>Gammaproteobacteria</taxon>
        <taxon>Lysobacterales</taxon>
        <taxon>Lysobacteraceae</taxon>
        <taxon>Xanthomonas</taxon>
    </lineage>
</organism>
<gene>
    <name evidence="3" type="primary">nikB</name>
    <name evidence="3" type="ORF">XPU_4089</name>
</gene>
<proteinExistence type="predicted"/>
<protein>
    <submittedName>
        <fullName evidence="3">Relaxase/mobilization protein</fullName>
    </submittedName>
</protein>
<feature type="compositionally biased region" description="Basic and acidic residues" evidence="1">
    <location>
        <begin position="597"/>
        <end position="610"/>
    </location>
</feature>
<dbReference type="AlphaFoldDB" id="W4S894"/>
<evidence type="ECO:0000313" key="3">
    <source>
        <dbReference type="EMBL" id="GAE52557.1"/>
    </source>
</evidence>
<dbReference type="EMBL" id="BAVB01000363">
    <property type="protein sequence ID" value="GAE52557.1"/>
    <property type="molecule type" value="Genomic_DNA"/>
</dbReference>
<feature type="compositionally biased region" description="Basic and acidic residues" evidence="1">
    <location>
        <begin position="740"/>
        <end position="761"/>
    </location>
</feature>
<evidence type="ECO:0000256" key="1">
    <source>
        <dbReference type="SAM" id="MobiDB-lite"/>
    </source>
</evidence>
<feature type="region of interest" description="Disordered" evidence="1">
    <location>
        <begin position="481"/>
        <end position="522"/>
    </location>
</feature>
<feature type="region of interest" description="Disordered" evidence="1">
    <location>
        <begin position="716"/>
        <end position="761"/>
    </location>
</feature>
<dbReference type="Proteomes" id="UP000019143">
    <property type="component" value="Unassembled WGS sequence"/>
</dbReference>
<sequence>MLIRVRGGEAGIREYLEEGQKSGRDYSRAELDERVILAGDLKLTDAIINSMEKQGERYLHITLAFKEDEISREQLQAITDEFQQFAMTAYAADEYNFYAEAHLPRLKSMTNQETGRDEVRKPHIHIVIPEYNLLSQRNLNPFGKVDQQTKFLEAFQEHINAKYGLASPKDNHRHDFTDESTIIARYKGDYFEGANHELKERILSDVLDQDVTDFDQFRAVVARYGETKTRNAGKAAEYLNVKPEGAAKGINLKDHVFSREFIELPADEKRRRLAGELRQGYEDAQAPRPTPADIADRLKEWHEVRAAELKYLNSGSRKAYATYRAAEPEQRRAMLAERAASFYAKHRAAHEIEPQPEPPAPTRRTTATRGQDAGRAEFDTIKRELDAARLLATVSRTHGVMPGKYEVTKAKDGSDRIRCGRRNLNVTDFLTQELHLPWREAAPILRGTYAEQQGREVQQPARSAPRRDLWADYRREWQPQQRERREQDWQTQKQREQERRAEQRRQYQAERRAIQNDSTMKATERKAALSLARMEKVKRDLALREQIEAERTELKARYRMKPADQYRAYLAERAGRGDADALAELRRQRVRQPQAATRERIEDKDGRHPEAAPIMKPAAPAGYKVDQDGNVTYYDQQRRAMFTDTGPAVEFSQTERDTLETGLRLALAKFGPSIRLRGGDEAYRHAMADIAADKGLYVEFSDKGLQERYEQRREAIKAGRAYMAQTERAKPAQGGPGRTAEPEQERGQEPQHRPRDTGRSR</sequence>
<evidence type="ECO:0000259" key="2">
    <source>
        <dbReference type="Pfam" id="PF18821"/>
    </source>
</evidence>
<dbReference type="InterPro" id="IPR040677">
    <property type="entry name" value="LPD7"/>
</dbReference>
<feature type="region of interest" description="Disordered" evidence="1">
    <location>
        <begin position="590"/>
        <end position="622"/>
    </location>
</feature>
<feature type="compositionally biased region" description="Basic and acidic residues" evidence="1">
    <location>
        <begin position="481"/>
        <end position="514"/>
    </location>
</feature>
<accession>W4S894</accession>
<name>W4S894_9XANT</name>
<comment type="caution">
    <text evidence="3">The sequence shown here is derived from an EMBL/GenBank/DDBJ whole genome shotgun (WGS) entry which is preliminary data.</text>
</comment>